<dbReference type="PANTHER" id="PTHR36304">
    <property type="entry name" value="DOMAIN GTPASE-ACTIVATING PROTEIN, PUTATIVE-RELATED-RELATED"/>
    <property type="match status" value="1"/>
</dbReference>
<evidence type="ECO:0000259" key="1">
    <source>
        <dbReference type="SMART" id="SM00960"/>
    </source>
</evidence>
<comment type="caution">
    <text evidence="2">The sequence shown here is derived from an EMBL/GenBank/DDBJ whole genome shotgun (WGS) entry which is preliminary data.</text>
</comment>
<dbReference type="Pfam" id="PF14332">
    <property type="entry name" value="DUF4388"/>
    <property type="match status" value="1"/>
</dbReference>
<dbReference type="Gene3D" id="3.30.450.30">
    <property type="entry name" value="Dynein light chain 2a, cytoplasmic"/>
    <property type="match status" value="1"/>
</dbReference>
<dbReference type="AlphaFoldDB" id="A0A831XLH6"/>
<dbReference type="InterPro" id="IPR025497">
    <property type="entry name" value="PatA-like_N"/>
</dbReference>
<evidence type="ECO:0000313" key="2">
    <source>
        <dbReference type="EMBL" id="HEN41711.1"/>
    </source>
</evidence>
<dbReference type="SMART" id="SM00960">
    <property type="entry name" value="Robl_LC7"/>
    <property type="match status" value="1"/>
</dbReference>
<accession>A0A831XLH6</accession>
<sequence>MIAESTQRGKERGFEGSIAGLPLTDVLQLKGHNRFTGAISVEYRQRQGMIFFRDGEIIHAEQGGMVGELALYEIIRWPGGRFAIQPKVSTTGRSISQSIGYLLLEAHRLMDEENAGGRPAVEASGAAPRRMSVIAERLLQIAGVEYAVLLRNDGTPVDDESTEAEALARRGKDLSRLGNRLGDLLGLGGVKSVAVHSSAGKHLLFESKNHYISIAVGKESSLAQVEADIRAAFGGRKQ</sequence>
<dbReference type="EMBL" id="DSOV01000016">
    <property type="protein sequence ID" value="HEN41711.1"/>
    <property type="molecule type" value="Genomic_DNA"/>
</dbReference>
<feature type="domain" description="Roadblock/LAMTOR2" evidence="1">
    <location>
        <begin position="131"/>
        <end position="216"/>
    </location>
</feature>
<organism evidence="2">
    <name type="scientific">Geobacter metallireducens</name>
    <dbReference type="NCBI Taxonomy" id="28232"/>
    <lineage>
        <taxon>Bacteria</taxon>
        <taxon>Pseudomonadati</taxon>
        <taxon>Thermodesulfobacteriota</taxon>
        <taxon>Desulfuromonadia</taxon>
        <taxon>Geobacterales</taxon>
        <taxon>Geobacteraceae</taxon>
        <taxon>Geobacter</taxon>
    </lineage>
</organism>
<name>A0A831XLH6_GEOME</name>
<dbReference type="InterPro" id="IPR004942">
    <property type="entry name" value="Roadblock/LAMTOR2_dom"/>
</dbReference>
<gene>
    <name evidence="2" type="ORF">ENQ87_04920</name>
</gene>
<protein>
    <submittedName>
        <fullName evidence="2">DUF4388 domain-containing protein</fullName>
    </submittedName>
</protein>
<proteinExistence type="predicted"/>
<reference evidence="2" key="1">
    <citation type="journal article" date="2020" name="mSystems">
        <title>Genome- and Community-Level Interaction Insights into Carbon Utilization and Element Cycling Functions of Hydrothermarchaeota in Hydrothermal Sediment.</title>
        <authorList>
            <person name="Zhou Z."/>
            <person name="Liu Y."/>
            <person name="Xu W."/>
            <person name="Pan J."/>
            <person name="Luo Z.H."/>
            <person name="Li M."/>
        </authorList>
    </citation>
    <scope>NUCLEOTIDE SEQUENCE [LARGE SCALE GENOMIC DNA]</scope>
    <source>
        <strain evidence="2">SpSt-349</strain>
    </source>
</reference>
<dbReference type="PANTHER" id="PTHR36304:SF4">
    <property type="entry name" value="DUF4388 DOMAIN-CONTAINING PROTEIN"/>
    <property type="match status" value="1"/>
</dbReference>